<evidence type="ECO:0000313" key="4">
    <source>
        <dbReference type="EMBL" id="CAI4010734.1"/>
    </source>
</evidence>
<evidence type="ECO:0000259" key="2">
    <source>
        <dbReference type="Pfam" id="PF00078"/>
    </source>
</evidence>
<keyword evidence="6" id="KW-1185">Reference proteome</keyword>
<dbReference type="GO" id="GO:0004523">
    <property type="term" value="F:RNA-DNA hybrid ribonuclease activity"/>
    <property type="evidence" value="ECO:0007669"/>
    <property type="project" value="InterPro"/>
</dbReference>
<comment type="caution">
    <text evidence="4">The sequence shown here is derived from an EMBL/GenBank/DDBJ whole genome shotgun (WGS) entry which is preliminary data.</text>
</comment>
<dbReference type="InterPro" id="IPR005135">
    <property type="entry name" value="Endo/exonuclease/phosphatase"/>
</dbReference>
<evidence type="ECO:0000313" key="6">
    <source>
        <dbReference type="Proteomes" id="UP001152797"/>
    </source>
</evidence>
<dbReference type="InterPro" id="IPR036691">
    <property type="entry name" value="Endo/exonu/phosph_ase_sf"/>
</dbReference>
<feature type="domain" description="RNase H type-1" evidence="1">
    <location>
        <begin position="1725"/>
        <end position="1811"/>
    </location>
</feature>
<sequence length="2010" mass="225143">MRVQRAPLQPGCSVQSIPTCVVKAMIFRDQTQVPWSEVVMHPLLHIFAQVPPLQKCPDMECCGCECWHRSADFPMDTPVLEVWGKQWLQLDFKHASPDKAELFTAHMRLPECMQMQVQHFSGHDGVFLEPKSIDGRNPSPEFTVIWMPKVEEAQLLVQRQTVAHVVGMARVVHKMGLRCRTEHAAEVFSTLRPGQTFLPPGKRQTYLVGPFEFGTLQTSVTQVLHSIGWVAKPIHAVAAKTHVHGLMFRVQSAQEPPKKVIRMTHGDVMIAEEDETPVPEKVLPKVVATSTTESMISKPCEQDYIRQHDPWAKAASRLPTKTATFQIGNPLEDMTQKVIAEVMAQIPKGSMEVDSDAGQSNRVAALEQQFQELHGQTQALAAATQKTAQETATQMQEIRGQIQQQGTHFESAIAAQASTIQGFQDAFQEQFRQQGSNGGWTWTFSTKRQGPGGSLSFSVCTVFRRWYLLFALCNCLRVGEALHPGPHVATSWTLGIANPSGLNGKLDQVNHLHGDTWILSETHLSQRGLTAFKKGLRMLESPWKYTVPGAPCQPRQHTDTGVHSGVLMVSKHPARPLPHAFDVQVYSSARVQVAGVALADTWVTIGMMYGFPCNASHKQARYQTDAMLADLVDRVGCQAAGPRAIGGDFNFGPDELGQLHRLHTLGFTEVQDLRAWRTGHSVEATGRGSKRIDQLWISPELQRALTGVKVEFDHWADHAAVMATFEHAGLEWTCQVDTASDGDLSVGYAKFWNQVETQAKCWVRHQGVPVVKGQFGRASVLEPKMVKEHLAPVKKGHLGDVQPSYMGVSLQHARFFKQLRRLQSLSRILAKGVATWSGRINRDETWRAIRMAAGFPGGFGEWWTSQGLEPKLSGPLPLLCPALDFAQGLFVGFQQFVQRYEQTLISQRYQHAKQRRAQGLSYVFQDCRDDPLPQADTLLDRLEVGVEEVRSEDNSLVLVRPVKLFEGLPVVVEGQVVEVVAQHDDQVWLSSVESFQPGHVLTQERAISSDADILSRFANVWSERWNKHSHVQPGQWDQICGFLEKTARPIQWTSAPWTVSRFQLAVKHKKPKAAKGPDGVTQPDLAALPDAACEALLDIYRAVERGARWPLQMASGFVASLAKVPTAQCVDEFRPVVVYSLAYRIWSSERAREALHSVSTLLPASVHGGVPARQAKTIWYELASVMEDGLHGLLMDIQKCFNNIPRHPLCCALVLMGFPESVLRAWVAFVSGQSRRFKVRRSVGPPILSNCGLPEGCAMSVFGMTMIDWILDWWLSGLEVSVDLRTFVDDWGVMFRCAEDLPRIWASMEQFTGHLDLAIDMSKTRLWSTEATARCSFRSGSSVAVTLSARNLGAHQNFSRHCHNSCLQARLSRMPQVWIRLRASQGPYRFKVTAIHMMAWPKALHGISAVHLGACHFKTLRAGAVRALRADKKGSNPFLHLVTSALLTDPEAWSIVQTVRDVREFGSDQVEPLLGLFAGSGDRLPQNGPTAILCSRLLRLGWGIGGQGLVQDRLGTFSLMSIPWDELVLRIKLSWGSVLARELSHRPTFDGLENVDLYELYRALAVFGPADLVFLRCHLDGTLFTQNGRAKFQEGVTDKCPWCPEKDGFHHRAWICPHFTACRAHVTPDQQRALATLPPCLVDHGWPVLVPEWEVFAGMLLRSDGLCRMSPAEPPNGSDLQPLELFMDGTSAFPKEVKLRFASWALTLVSGVGVLDNQVLMGGHVSGLCQTAFRAELTAALHAIRWAVVHRKKVRLWCDCQSVVRGVNKALRRRRWKRNGPHSDLWEQLHAWVSGNEDLIQIRKVVSHGAIHRALDPLEQWVYWHNNLTDKAAEAINYRREPEFWAVWTQLRSALEFHRQLHSAILRVLLQTSKMAAAEQRPLRVTPQVVEGAQTVQVEQVAWDIPRSLVRRYGETNLQKLHEWWTAWGPTMMTGSTPLSHISGLQLFVSFNLHTGYQGPWCFKRRWYDKEEDVPAKGLCYRLRWDAAMVDKVDQALLTQQGRQTVNAAD</sequence>
<dbReference type="SUPFAM" id="SSF56219">
    <property type="entry name" value="DNase I-like"/>
    <property type="match status" value="1"/>
</dbReference>
<name>A0A9P1DHY9_9DINO</name>
<feature type="non-terminal residue" evidence="4">
    <location>
        <position position="1"/>
    </location>
</feature>
<dbReference type="InterPro" id="IPR002156">
    <property type="entry name" value="RNaseH_domain"/>
</dbReference>
<feature type="domain" description="Endonuclease/exonuclease/phosphatase" evidence="3">
    <location>
        <begin position="515"/>
        <end position="708"/>
    </location>
</feature>
<protein>
    <recommendedName>
        <fullName evidence="7">RNase H type-1 domain-containing protein</fullName>
    </recommendedName>
</protein>
<dbReference type="OrthoDB" id="423732at2759"/>
<dbReference type="EMBL" id="CAMXCT030004891">
    <property type="protein sequence ID" value="CAL4798046.1"/>
    <property type="molecule type" value="Genomic_DNA"/>
</dbReference>
<dbReference type="Pfam" id="PF03372">
    <property type="entry name" value="Exo_endo_phos"/>
    <property type="match status" value="1"/>
</dbReference>
<dbReference type="Pfam" id="PF00078">
    <property type="entry name" value="RVT_1"/>
    <property type="match status" value="1"/>
</dbReference>
<organism evidence="4">
    <name type="scientific">Cladocopium goreaui</name>
    <dbReference type="NCBI Taxonomy" id="2562237"/>
    <lineage>
        <taxon>Eukaryota</taxon>
        <taxon>Sar</taxon>
        <taxon>Alveolata</taxon>
        <taxon>Dinophyceae</taxon>
        <taxon>Suessiales</taxon>
        <taxon>Symbiodiniaceae</taxon>
        <taxon>Cladocopium</taxon>
    </lineage>
</organism>
<proteinExistence type="predicted"/>
<dbReference type="Pfam" id="PF00075">
    <property type="entry name" value="RNase_H"/>
    <property type="match status" value="1"/>
</dbReference>
<dbReference type="EMBL" id="CAMXCT020004891">
    <property type="protein sequence ID" value="CAL1164109.1"/>
    <property type="molecule type" value="Genomic_DNA"/>
</dbReference>
<dbReference type="Gene3D" id="3.30.420.10">
    <property type="entry name" value="Ribonuclease H-like superfamily/Ribonuclease H"/>
    <property type="match status" value="1"/>
</dbReference>
<evidence type="ECO:0008006" key="7">
    <source>
        <dbReference type="Google" id="ProtNLM"/>
    </source>
</evidence>
<dbReference type="EMBL" id="CAMXCT010004891">
    <property type="protein sequence ID" value="CAI4010734.1"/>
    <property type="molecule type" value="Genomic_DNA"/>
</dbReference>
<evidence type="ECO:0000259" key="1">
    <source>
        <dbReference type="Pfam" id="PF00075"/>
    </source>
</evidence>
<dbReference type="InterPro" id="IPR012337">
    <property type="entry name" value="RNaseH-like_sf"/>
</dbReference>
<evidence type="ECO:0000259" key="3">
    <source>
        <dbReference type="Pfam" id="PF03372"/>
    </source>
</evidence>
<reference evidence="4" key="1">
    <citation type="submission" date="2022-10" db="EMBL/GenBank/DDBJ databases">
        <authorList>
            <person name="Chen Y."/>
            <person name="Dougan E. K."/>
            <person name="Chan C."/>
            <person name="Rhodes N."/>
            <person name="Thang M."/>
        </authorList>
    </citation>
    <scope>NUCLEOTIDE SEQUENCE</scope>
</reference>
<gene>
    <name evidence="4" type="ORF">C1SCF055_LOCUS35970</name>
</gene>
<dbReference type="Proteomes" id="UP001152797">
    <property type="component" value="Unassembled WGS sequence"/>
</dbReference>
<feature type="domain" description="Reverse transcriptase" evidence="2">
    <location>
        <begin position="1132"/>
        <end position="1328"/>
    </location>
</feature>
<dbReference type="GO" id="GO:0003676">
    <property type="term" value="F:nucleic acid binding"/>
    <property type="evidence" value="ECO:0007669"/>
    <property type="project" value="InterPro"/>
</dbReference>
<dbReference type="SUPFAM" id="SSF53098">
    <property type="entry name" value="Ribonuclease H-like"/>
    <property type="match status" value="1"/>
</dbReference>
<reference evidence="5 6" key="2">
    <citation type="submission" date="2024-05" db="EMBL/GenBank/DDBJ databases">
        <authorList>
            <person name="Chen Y."/>
            <person name="Shah S."/>
            <person name="Dougan E. K."/>
            <person name="Thang M."/>
            <person name="Chan C."/>
        </authorList>
    </citation>
    <scope>NUCLEOTIDE SEQUENCE [LARGE SCALE GENOMIC DNA]</scope>
</reference>
<evidence type="ECO:0000313" key="5">
    <source>
        <dbReference type="EMBL" id="CAL4798046.1"/>
    </source>
</evidence>
<accession>A0A9P1DHY9</accession>
<dbReference type="InterPro" id="IPR036397">
    <property type="entry name" value="RNaseH_sf"/>
</dbReference>
<dbReference type="InterPro" id="IPR000477">
    <property type="entry name" value="RT_dom"/>
</dbReference>
<dbReference type="Gene3D" id="3.60.10.10">
    <property type="entry name" value="Endonuclease/exonuclease/phosphatase"/>
    <property type="match status" value="1"/>
</dbReference>